<feature type="transmembrane region" description="Helical" evidence="5">
    <location>
        <begin position="261"/>
        <end position="280"/>
    </location>
</feature>
<feature type="transmembrane region" description="Helical" evidence="5">
    <location>
        <begin position="326"/>
        <end position="345"/>
    </location>
</feature>
<keyword evidence="3 5" id="KW-0472">Membrane</keyword>
<feature type="transmembrane region" description="Helical" evidence="5">
    <location>
        <begin position="70"/>
        <end position="89"/>
    </location>
</feature>
<dbReference type="RefSeq" id="WP_275822524.1">
    <property type="nucleotide sequence ID" value="NZ_JARHUD010000005.1"/>
</dbReference>
<proteinExistence type="predicted"/>
<dbReference type="InterPro" id="IPR011701">
    <property type="entry name" value="MFS"/>
</dbReference>
<dbReference type="InterPro" id="IPR047200">
    <property type="entry name" value="MFS_YcaD-like"/>
</dbReference>
<feature type="compositionally biased region" description="Low complexity" evidence="4">
    <location>
        <begin position="419"/>
        <end position="433"/>
    </location>
</feature>
<dbReference type="Proteomes" id="UP001215503">
    <property type="component" value="Unassembled WGS sequence"/>
</dbReference>
<name>A0ABT5YMV5_9PROT</name>
<feature type="transmembrane region" description="Helical" evidence="5">
    <location>
        <begin position="286"/>
        <end position="305"/>
    </location>
</feature>
<dbReference type="Pfam" id="PF07690">
    <property type="entry name" value="MFS_1"/>
    <property type="match status" value="1"/>
</dbReference>
<comment type="caution">
    <text evidence="6">The sequence shown here is derived from an EMBL/GenBank/DDBJ whole genome shotgun (WGS) entry which is preliminary data.</text>
</comment>
<evidence type="ECO:0000313" key="6">
    <source>
        <dbReference type="EMBL" id="MDF2096274.1"/>
    </source>
</evidence>
<keyword evidence="1 5" id="KW-0812">Transmembrane</keyword>
<evidence type="ECO:0000256" key="4">
    <source>
        <dbReference type="SAM" id="MobiDB-lite"/>
    </source>
</evidence>
<sequence>MLAPVAALLLSATILLAGNGLQTTLLPVRAEMEIFPAFSIGVMGSAYFLGFVAGCLLTSNLVRRVGHIRVFTAMVAGASAMPLVHILVIDPVAWWVLRAVTGFCIAALFLVIESWLNERADNHTRGAIFSIYTTLNYAAITVGQLMIMFYDPALFPLFAIASVLVSVAAIPVALTTSAAPAPLSDVRMRPLHLLRISPVGVVGCAAIGMCNGAFWSLGPAYAVGIGFNTTQIALFMSVTVIGGALSQWPFGRLSDRLDRRVVIIGVGLLSAISGLGLFLVTGRWPIAIAPLAFAFGAFSFPVYALSVAHVNDLITNESFVEVSGGLLLVNGIAAVIGPLLAAAAMGYAGPAALFLFIAIIYLVLCAFAFLRMRIRPLPAETHGAEFVVVAETVATNPVALDPRADEESSDGGVPEDVQAEPADLPEPEAASEAQTRPEGATEQQMDDGADLHEEQPEQAVPPRKADD</sequence>
<evidence type="ECO:0000256" key="2">
    <source>
        <dbReference type="ARBA" id="ARBA00022989"/>
    </source>
</evidence>
<evidence type="ECO:0000256" key="5">
    <source>
        <dbReference type="SAM" id="Phobius"/>
    </source>
</evidence>
<feature type="transmembrane region" description="Helical" evidence="5">
    <location>
        <begin position="193"/>
        <end position="214"/>
    </location>
</feature>
<keyword evidence="7" id="KW-1185">Reference proteome</keyword>
<evidence type="ECO:0000256" key="3">
    <source>
        <dbReference type="ARBA" id="ARBA00023136"/>
    </source>
</evidence>
<evidence type="ECO:0000256" key="1">
    <source>
        <dbReference type="ARBA" id="ARBA00022692"/>
    </source>
</evidence>
<dbReference type="PANTHER" id="PTHR23521">
    <property type="entry name" value="TRANSPORTER MFS SUPERFAMILY"/>
    <property type="match status" value="1"/>
</dbReference>
<dbReference type="PANTHER" id="PTHR23521:SF3">
    <property type="entry name" value="MFS TRANSPORTER"/>
    <property type="match status" value="1"/>
</dbReference>
<feature type="transmembrane region" description="Helical" evidence="5">
    <location>
        <begin position="220"/>
        <end position="241"/>
    </location>
</feature>
<dbReference type="Gene3D" id="1.20.1250.20">
    <property type="entry name" value="MFS general substrate transporter like domains"/>
    <property type="match status" value="2"/>
</dbReference>
<dbReference type="SUPFAM" id="SSF103473">
    <property type="entry name" value="MFS general substrate transporter"/>
    <property type="match status" value="1"/>
</dbReference>
<feature type="transmembrane region" description="Helical" evidence="5">
    <location>
        <begin position="156"/>
        <end position="181"/>
    </location>
</feature>
<keyword evidence="2 5" id="KW-1133">Transmembrane helix</keyword>
<organism evidence="6 7">
    <name type="scientific">Aquibaculum arenosum</name>
    <dbReference type="NCBI Taxonomy" id="3032591"/>
    <lineage>
        <taxon>Bacteria</taxon>
        <taxon>Pseudomonadati</taxon>
        <taxon>Pseudomonadota</taxon>
        <taxon>Alphaproteobacteria</taxon>
        <taxon>Rhodospirillales</taxon>
        <taxon>Rhodovibrionaceae</taxon>
        <taxon>Aquibaculum</taxon>
    </lineage>
</organism>
<accession>A0ABT5YMV5</accession>
<feature type="transmembrane region" description="Helical" evidence="5">
    <location>
        <begin position="36"/>
        <end position="58"/>
    </location>
</feature>
<reference evidence="6 7" key="1">
    <citation type="submission" date="2023-03" db="EMBL/GenBank/DDBJ databases">
        <title>Fodinicurvata sp. CAU 1616 isolated from sea sendiment.</title>
        <authorList>
            <person name="Kim W."/>
        </authorList>
    </citation>
    <scope>NUCLEOTIDE SEQUENCE [LARGE SCALE GENOMIC DNA]</scope>
    <source>
        <strain evidence="6 7">CAU 1616</strain>
    </source>
</reference>
<feature type="transmembrane region" description="Helical" evidence="5">
    <location>
        <begin position="351"/>
        <end position="370"/>
    </location>
</feature>
<dbReference type="InterPro" id="IPR036259">
    <property type="entry name" value="MFS_trans_sf"/>
</dbReference>
<dbReference type="EMBL" id="JARHUD010000005">
    <property type="protein sequence ID" value="MDF2096274.1"/>
    <property type="molecule type" value="Genomic_DNA"/>
</dbReference>
<gene>
    <name evidence="6" type="ORF">P2G67_09830</name>
</gene>
<feature type="region of interest" description="Disordered" evidence="4">
    <location>
        <begin position="398"/>
        <end position="467"/>
    </location>
</feature>
<feature type="transmembrane region" description="Helical" evidence="5">
    <location>
        <begin position="128"/>
        <end position="150"/>
    </location>
</feature>
<feature type="transmembrane region" description="Helical" evidence="5">
    <location>
        <begin position="95"/>
        <end position="116"/>
    </location>
</feature>
<protein>
    <submittedName>
        <fullName evidence="6">MFS transporter</fullName>
    </submittedName>
</protein>
<evidence type="ECO:0000313" key="7">
    <source>
        <dbReference type="Proteomes" id="UP001215503"/>
    </source>
</evidence>
<dbReference type="CDD" id="cd17477">
    <property type="entry name" value="MFS_YcaD_like"/>
    <property type="match status" value="1"/>
</dbReference>